<comment type="caution">
    <text evidence="3">The sequence shown here is derived from an EMBL/GenBank/DDBJ whole genome shotgun (WGS) entry which is preliminary data.</text>
</comment>
<dbReference type="GO" id="GO:0004519">
    <property type="term" value="F:endonuclease activity"/>
    <property type="evidence" value="ECO:0007669"/>
    <property type="project" value="UniProtKB-KW"/>
</dbReference>
<evidence type="ECO:0000259" key="2">
    <source>
        <dbReference type="Pfam" id="PF03372"/>
    </source>
</evidence>
<keyword evidence="3" id="KW-0269">Exonuclease</keyword>
<proteinExistence type="predicted"/>
<keyword evidence="1" id="KW-0472">Membrane</keyword>
<evidence type="ECO:0000313" key="4">
    <source>
        <dbReference type="Proteomes" id="UP000256253"/>
    </source>
</evidence>
<reference evidence="3 4" key="1">
    <citation type="submission" date="2018-08" db="EMBL/GenBank/DDBJ databases">
        <title>Sequencing the genomes of 1000 actinobacteria strains.</title>
        <authorList>
            <person name="Klenk H.-P."/>
        </authorList>
    </citation>
    <scope>NUCLEOTIDE SEQUENCE [LARGE SCALE GENOMIC DNA]</scope>
    <source>
        <strain evidence="3 4">DSM 22967</strain>
    </source>
</reference>
<dbReference type="SUPFAM" id="SSF56219">
    <property type="entry name" value="DNase I-like"/>
    <property type="match status" value="1"/>
</dbReference>
<keyword evidence="3" id="KW-0378">Hydrolase</keyword>
<name>A0A3D9UQP0_9MICO</name>
<feature type="transmembrane region" description="Helical" evidence="1">
    <location>
        <begin position="60"/>
        <end position="81"/>
    </location>
</feature>
<sequence length="311" mass="32609">MVLALTTLVLTVPRLLDTDTAYGVFLAALAPFGVVTALLTLAATAPLVRRAGYAGNAAQAICLAAGAMLALHLAWLAPLYIGQRAQGVGTGRIVLMTQNFETGNAAALERTVRAQVVDILVICDTGSSQRAAATRLADRAGLRYQVTDGGSAVFSRFPIVETTRISAGGSSRTVLVRDTPIGDLTVYALHPTPGYNASKWGADYRQINAVIGAAPARNSIIAGDLNATADNAPLRRLISNGYADAATQVRSGLQFTWPADNRSVAGLRVPPVFTLDHVLTSKDLAVTQLRTISLAGADHRGLVTTIGRRNP</sequence>
<dbReference type="GO" id="GO:0004527">
    <property type="term" value="F:exonuclease activity"/>
    <property type="evidence" value="ECO:0007669"/>
    <property type="project" value="UniProtKB-KW"/>
</dbReference>
<dbReference type="Gene3D" id="3.60.10.10">
    <property type="entry name" value="Endonuclease/exonuclease/phosphatase"/>
    <property type="match status" value="1"/>
</dbReference>
<keyword evidence="1" id="KW-0812">Transmembrane</keyword>
<accession>A0A3D9UQP0</accession>
<dbReference type="AlphaFoldDB" id="A0A3D9UQP0"/>
<keyword evidence="3" id="KW-0255">Endonuclease</keyword>
<keyword evidence="4" id="KW-1185">Reference proteome</keyword>
<dbReference type="InterPro" id="IPR036691">
    <property type="entry name" value="Endo/exonu/phosph_ase_sf"/>
</dbReference>
<dbReference type="EMBL" id="QTUA01000001">
    <property type="protein sequence ID" value="REF31627.1"/>
    <property type="molecule type" value="Genomic_DNA"/>
</dbReference>
<keyword evidence="3" id="KW-0540">Nuclease</keyword>
<dbReference type="RefSeq" id="WP_170144093.1">
    <property type="nucleotide sequence ID" value="NZ_QTUA01000001.1"/>
</dbReference>
<dbReference type="Pfam" id="PF03372">
    <property type="entry name" value="Exo_endo_phos"/>
    <property type="match status" value="1"/>
</dbReference>
<evidence type="ECO:0000256" key="1">
    <source>
        <dbReference type="SAM" id="Phobius"/>
    </source>
</evidence>
<keyword evidence="1" id="KW-1133">Transmembrane helix</keyword>
<protein>
    <submittedName>
        <fullName evidence="3">Endonuclease/exonuclease/phosphatase (EEP) superfamily protein YafD</fullName>
    </submittedName>
</protein>
<feature type="domain" description="Endonuclease/exonuclease/phosphatase" evidence="2">
    <location>
        <begin position="104"/>
        <end position="299"/>
    </location>
</feature>
<dbReference type="Proteomes" id="UP000256253">
    <property type="component" value="Unassembled WGS sequence"/>
</dbReference>
<organism evidence="3 4">
    <name type="scientific">Calidifontibacter indicus</name>
    <dbReference type="NCBI Taxonomy" id="419650"/>
    <lineage>
        <taxon>Bacteria</taxon>
        <taxon>Bacillati</taxon>
        <taxon>Actinomycetota</taxon>
        <taxon>Actinomycetes</taxon>
        <taxon>Micrococcales</taxon>
        <taxon>Dermacoccaceae</taxon>
        <taxon>Calidifontibacter</taxon>
    </lineage>
</organism>
<feature type="transmembrane region" description="Helical" evidence="1">
    <location>
        <begin position="28"/>
        <end position="48"/>
    </location>
</feature>
<evidence type="ECO:0000313" key="3">
    <source>
        <dbReference type="EMBL" id="REF31627.1"/>
    </source>
</evidence>
<gene>
    <name evidence="3" type="ORF">DFJ65_2699</name>
</gene>
<dbReference type="InterPro" id="IPR005135">
    <property type="entry name" value="Endo/exonuclease/phosphatase"/>
</dbReference>